<evidence type="ECO:0000259" key="1">
    <source>
        <dbReference type="Pfam" id="PF00483"/>
    </source>
</evidence>
<gene>
    <name evidence="2" type="ORF">KTO63_13840</name>
</gene>
<protein>
    <submittedName>
        <fullName evidence="2">Nucleotidyltransferase</fullName>
    </submittedName>
</protein>
<comment type="caution">
    <text evidence="2">The sequence shown here is derived from an EMBL/GenBank/DDBJ whole genome shotgun (WGS) entry which is preliminary data.</text>
</comment>
<dbReference type="Pfam" id="PF00483">
    <property type="entry name" value="NTP_transferase"/>
    <property type="match status" value="1"/>
</dbReference>
<evidence type="ECO:0000313" key="3">
    <source>
        <dbReference type="Proteomes" id="UP000812270"/>
    </source>
</evidence>
<accession>A0A9E2S9V3</accession>
<keyword evidence="3" id="KW-1185">Reference proteome</keyword>
<evidence type="ECO:0000313" key="2">
    <source>
        <dbReference type="EMBL" id="MBV4358242.1"/>
    </source>
</evidence>
<dbReference type="RefSeq" id="WP_217791918.1">
    <property type="nucleotide sequence ID" value="NZ_JAHSPG010000011.1"/>
</dbReference>
<name>A0A9E2S9V3_9BACT</name>
<feature type="domain" description="Nucleotidyl transferase" evidence="1">
    <location>
        <begin position="28"/>
        <end position="235"/>
    </location>
</feature>
<dbReference type="EMBL" id="JAHSPG010000011">
    <property type="protein sequence ID" value="MBV4358242.1"/>
    <property type="molecule type" value="Genomic_DNA"/>
</dbReference>
<dbReference type="AlphaFoldDB" id="A0A9E2S9V3"/>
<organism evidence="2 3">
    <name type="scientific">Pinibacter aurantiacus</name>
    <dbReference type="NCBI Taxonomy" id="2851599"/>
    <lineage>
        <taxon>Bacteria</taxon>
        <taxon>Pseudomonadati</taxon>
        <taxon>Bacteroidota</taxon>
        <taxon>Chitinophagia</taxon>
        <taxon>Chitinophagales</taxon>
        <taxon>Chitinophagaceae</taxon>
        <taxon>Pinibacter</taxon>
    </lineage>
</organism>
<sequence>METTLVVLAAGMASRYGSLKQIDKFGPAGESIIDYSIYDAIEAGFTNVVFVIRQEFEADFKEIFEPRFADRITIRYAYQTLDSFTGNHSIPASRTKPWGTGHAVLCTREQVKGPFAVINADDFYGKDAFKKAYAFLTKESSNHLWANICYELPNTLSDHGPVSRGICEINADGNITSVTERTKVFRQADQIVFEEADGLFPISEKAKASMNFWCFAPNVFDFLSSMFDTFLGQHMNEAKSEFYIPSVADEFIKTGQGKIKAVTTSEKWFGVTYKEDKPIVQECINSLVESRCYPAALWPEKTLEQ</sequence>
<dbReference type="Proteomes" id="UP000812270">
    <property type="component" value="Unassembled WGS sequence"/>
</dbReference>
<dbReference type="InterPro" id="IPR005835">
    <property type="entry name" value="NTP_transferase_dom"/>
</dbReference>
<reference evidence="2" key="1">
    <citation type="submission" date="2021-06" db="EMBL/GenBank/DDBJ databases">
        <authorList>
            <person name="Huq M.A."/>
        </authorList>
    </citation>
    <scope>NUCLEOTIDE SEQUENCE</scope>
    <source>
        <strain evidence="2">MAH-26</strain>
    </source>
</reference>
<proteinExistence type="predicted"/>